<feature type="transmembrane region" description="Helical" evidence="7">
    <location>
        <begin position="402"/>
        <end position="422"/>
    </location>
</feature>
<feature type="region of interest" description="Disordered" evidence="6">
    <location>
        <begin position="1"/>
        <end position="43"/>
    </location>
</feature>
<evidence type="ECO:0000256" key="7">
    <source>
        <dbReference type="SAM" id="Phobius"/>
    </source>
</evidence>
<dbReference type="PANTHER" id="PTHR43791:SF65">
    <property type="entry name" value="MAJOR FACILITATOR SUPERFAMILY (MFS) PROFILE DOMAIN-CONTAINING PROTEIN-RELATED"/>
    <property type="match status" value="1"/>
</dbReference>
<protein>
    <submittedName>
        <fullName evidence="8">Major facilitator superfamily domain-containing protein</fullName>
    </submittedName>
</protein>
<evidence type="ECO:0000313" key="9">
    <source>
        <dbReference type="Proteomes" id="UP001172102"/>
    </source>
</evidence>
<dbReference type="InterPro" id="IPR036259">
    <property type="entry name" value="MFS_trans_sf"/>
</dbReference>
<dbReference type="AlphaFoldDB" id="A0AA40BDB9"/>
<keyword evidence="3 7" id="KW-0812">Transmembrane</keyword>
<keyword evidence="4 7" id="KW-1133">Transmembrane helix</keyword>
<evidence type="ECO:0000256" key="5">
    <source>
        <dbReference type="ARBA" id="ARBA00023136"/>
    </source>
</evidence>
<dbReference type="PANTHER" id="PTHR43791">
    <property type="entry name" value="PERMEASE-RELATED"/>
    <property type="match status" value="1"/>
</dbReference>
<feature type="transmembrane region" description="Helical" evidence="7">
    <location>
        <begin position="220"/>
        <end position="239"/>
    </location>
</feature>
<accession>A0AA40BDB9</accession>
<evidence type="ECO:0000313" key="8">
    <source>
        <dbReference type="EMBL" id="KAK0732114.1"/>
    </source>
</evidence>
<dbReference type="GO" id="GO:0016020">
    <property type="term" value="C:membrane"/>
    <property type="evidence" value="ECO:0007669"/>
    <property type="project" value="UniProtKB-SubCell"/>
</dbReference>
<evidence type="ECO:0000256" key="1">
    <source>
        <dbReference type="ARBA" id="ARBA00004141"/>
    </source>
</evidence>
<keyword evidence="2" id="KW-0813">Transport</keyword>
<reference evidence="8" key="1">
    <citation type="submission" date="2023-06" db="EMBL/GenBank/DDBJ databases">
        <title>Genome-scale phylogeny and comparative genomics of the fungal order Sordariales.</title>
        <authorList>
            <consortium name="Lawrence Berkeley National Laboratory"/>
            <person name="Hensen N."/>
            <person name="Bonometti L."/>
            <person name="Westerberg I."/>
            <person name="Brannstrom I.O."/>
            <person name="Guillou S."/>
            <person name="Cros-Aarteil S."/>
            <person name="Calhoun S."/>
            <person name="Haridas S."/>
            <person name="Kuo A."/>
            <person name="Mondo S."/>
            <person name="Pangilinan J."/>
            <person name="Riley R."/>
            <person name="Labutti K."/>
            <person name="Andreopoulos B."/>
            <person name="Lipzen A."/>
            <person name="Chen C."/>
            <person name="Yanf M."/>
            <person name="Daum C."/>
            <person name="Ng V."/>
            <person name="Clum A."/>
            <person name="Steindorff A."/>
            <person name="Ohm R."/>
            <person name="Martin F."/>
            <person name="Silar P."/>
            <person name="Natvig D."/>
            <person name="Lalanne C."/>
            <person name="Gautier V."/>
            <person name="Ament-Velasquez S.L."/>
            <person name="Kruys A."/>
            <person name="Hutchinson M.I."/>
            <person name="Powell A.J."/>
            <person name="Barry K."/>
            <person name="Miller A.N."/>
            <person name="Grigoriev I.V."/>
            <person name="Debuchy R."/>
            <person name="Gladieux P."/>
            <person name="Thoren M.H."/>
            <person name="Johannesson H."/>
        </authorList>
    </citation>
    <scope>NUCLEOTIDE SEQUENCE</scope>
    <source>
        <strain evidence="8">SMH4607-1</strain>
    </source>
</reference>
<sequence>MPVVISPRDGPTGAQDTGTDPPAPPGIFSATSSDSDEKSPATTTVTAIPELAVPLEEKRFWWQRTRNFDGDAIATQPSVYDDPETARAYAPRADWENLRRFDPLFRWTWNEEYRLIRKIDLRIMVFACIMFMALELDRANISQAVTDNMLGELKMTTDDFNMGFTVFRLAFLCAELPSQLVSKWIGPDRWIPAQITLWSIVSLSQFWLNGRTTFLLTRALLALLQGGLFPMWIILYLSYFYKSHELSLRLGFFWTAMSIADILAGLFAAGILKLRGHLATSGWRWLFMLEGLMTLVIGLLAFVLMPPSPTQTKNWFRGKKGWFTEREEKIMINRVIRDDPSKGDMHNRQPITPKLLWKSMSDYDLWPLYIIGLMFQLPSSPPGQYLTLTLRGLGFDTFKTNLLTIPSVFLHMVTMMALTYVAEIWKELTFTALFAQVWMFPFIVFIYVVDITQINKWTAWVILTLLLAYPSPHPLQVGWNSRNSNTVRSRTVSAALYNMFCQTGGIISANIYRSDDAPRYKRGNGVLLGLLISNIAIYVLTKGYYVWRNKSRDHKWNALTAEEKQNYLDTTKEEGNKRLDFRFHH</sequence>
<dbReference type="SUPFAM" id="SSF103473">
    <property type="entry name" value="MFS general substrate transporter"/>
    <property type="match status" value="1"/>
</dbReference>
<proteinExistence type="predicted"/>
<evidence type="ECO:0000256" key="2">
    <source>
        <dbReference type="ARBA" id="ARBA00022448"/>
    </source>
</evidence>
<evidence type="ECO:0000256" key="4">
    <source>
        <dbReference type="ARBA" id="ARBA00022989"/>
    </source>
</evidence>
<dbReference type="Proteomes" id="UP001172102">
    <property type="component" value="Unassembled WGS sequence"/>
</dbReference>
<evidence type="ECO:0000256" key="6">
    <source>
        <dbReference type="SAM" id="MobiDB-lite"/>
    </source>
</evidence>
<dbReference type="Gene3D" id="1.20.1250.20">
    <property type="entry name" value="MFS general substrate transporter like domains"/>
    <property type="match status" value="1"/>
</dbReference>
<dbReference type="InterPro" id="IPR011701">
    <property type="entry name" value="MFS"/>
</dbReference>
<feature type="transmembrane region" description="Helical" evidence="7">
    <location>
        <begin position="525"/>
        <end position="547"/>
    </location>
</feature>
<dbReference type="EMBL" id="JAUKUA010000001">
    <property type="protein sequence ID" value="KAK0732114.1"/>
    <property type="molecule type" value="Genomic_DNA"/>
</dbReference>
<feature type="transmembrane region" description="Helical" evidence="7">
    <location>
        <begin position="251"/>
        <end position="272"/>
    </location>
</feature>
<organism evidence="8 9">
    <name type="scientific">Lasiosphaeris hirsuta</name>
    <dbReference type="NCBI Taxonomy" id="260670"/>
    <lineage>
        <taxon>Eukaryota</taxon>
        <taxon>Fungi</taxon>
        <taxon>Dikarya</taxon>
        <taxon>Ascomycota</taxon>
        <taxon>Pezizomycotina</taxon>
        <taxon>Sordariomycetes</taxon>
        <taxon>Sordariomycetidae</taxon>
        <taxon>Sordariales</taxon>
        <taxon>Lasiosphaeriaceae</taxon>
        <taxon>Lasiosphaeris</taxon>
    </lineage>
</organism>
<feature type="transmembrane region" description="Helical" evidence="7">
    <location>
        <begin position="284"/>
        <end position="305"/>
    </location>
</feature>
<feature type="transmembrane region" description="Helical" evidence="7">
    <location>
        <begin position="495"/>
        <end position="513"/>
    </location>
</feature>
<evidence type="ECO:0000256" key="3">
    <source>
        <dbReference type="ARBA" id="ARBA00022692"/>
    </source>
</evidence>
<dbReference type="Pfam" id="PF07690">
    <property type="entry name" value="MFS_1"/>
    <property type="match status" value="1"/>
</dbReference>
<dbReference type="FunFam" id="1.20.1250.20:FF:000106">
    <property type="entry name" value="MFS transporter, putative"/>
    <property type="match status" value="1"/>
</dbReference>
<feature type="transmembrane region" description="Helical" evidence="7">
    <location>
        <begin position="428"/>
        <end position="450"/>
    </location>
</feature>
<keyword evidence="5 7" id="KW-0472">Membrane</keyword>
<gene>
    <name evidence="8" type="ORF">B0H67DRAFT_477460</name>
</gene>
<dbReference type="GO" id="GO:0022857">
    <property type="term" value="F:transmembrane transporter activity"/>
    <property type="evidence" value="ECO:0007669"/>
    <property type="project" value="InterPro"/>
</dbReference>
<feature type="transmembrane region" description="Helical" evidence="7">
    <location>
        <begin position="457"/>
        <end position="475"/>
    </location>
</feature>
<keyword evidence="9" id="KW-1185">Reference proteome</keyword>
<comment type="caution">
    <text evidence="8">The sequence shown here is derived from an EMBL/GenBank/DDBJ whole genome shotgun (WGS) entry which is preliminary data.</text>
</comment>
<comment type="subcellular location">
    <subcellularLocation>
        <location evidence="1">Membrane</location>
        <topology evidence="1">Multi-pass membrane protein</topology>
    </subcellularLocation>
</comment>
<name>A0AA40BDB9_9PEZI</name>